<evidence type="ECO:0000256" key="1">
    <source>
        <dbReference type="SAM" id="Phobius"/>
    </source>
</evidence>
<keyword evidence="1" id="KW-0812">Transmembrane</keyword>
<evidence type="ECO:0000313" key="2">
    <source>
        <dbReference type="EMBL" id="CEG44065.1"/>
    </source>
</evidence>
<keyword evidence="1" id="KW-0472">Membrane</keyword>
<organism evidence="2 3">
    <name type="scientific">Plasmopara halstedii</name>
    <name type="common">Downy mildew of sunflower</name>
    <dbReference type="NCBI Taxonomy" id="4781"/>
    <lineage>
        <taxon>Eukaryota</taxon>
        <taxon>Sar</taxon>
        <taxon>Stramenopiles</taxon>
        <taxon>Oomycota</taxon>
        <taxon>Peronosporomycetes</taxon>
        <taxon>Peronosporales</taxon>
        <taxon>Peronosporaceae</taxon>
        <taxon>Plasmopara</taxon>
    </lineage>
</organism>
<proteinExistence type="predicted"/>
<evidence type="ECO:0000313" key="3">
    <source>
        <dbReference type="Proteomes" id="UP000054928"/>
    </source>
</evidence>
<dbReference type="AlphaFoldDB" id="A0A0P1ATQ9"/>
<reference evidence="3" key="1">
    <citation type="submission" date="2014-09" db="EMBL/GenBank/DDBJ databases">
        <authorList>
            <person name="Sharma Rahul"/>
            <person name="Thines Marco"/>
        </authorList>
    </citation>
    <scope>NUCLEOTIDE SEQUENCE [LARGE SCALE GENOMIC DNA]</scope>
</reference>
<accession>A0A0P1ATQ9</accession>
<name>A0A0P1ATQ9_PLAHL</name>
<keyword evidence="1" id="KW-1133">Transmembrane helix</keyword>
<dbReference type="GeneID" id="36409390"/>
<dbReference type="EMBL" id="CCYD01000810">
    <property type="protein sequence ID" value="CEG44065.1"/>
    <property type="molecule type" value="Genomic_DNA"/>
</dbReference>
<dbReference type="RefSeq" id="XP_024580434.1">
    <property type="nucleotide sequence ID" value="XM_024730126.1"/>
</dbReference>
<sequence>MTVMRRLYLYSILLIGVIAWFLLIFMARRLENQDTSIPIPPILPASDNHASPRRALQHIAARDDDKTNVKKKIKEERVLRSLWNEILYKFAWKSEIPSNYLRDSQHNWASKLNEKNHIWLRRFARFIARRDIGDKRVSQLLKNFGDTNKAVVEQFFRLRLVDGFSDVADAILGKLARNPEFEEPIFLTYLANRLRYIDLYRDLDATGFSDDEMFRLMTNNGVDKIKIKVVIQTLFALIKTDPSPSEKNVMSDMIFYMATNQATWENLLSESLKEKVPSQTVFLVLRLNQPGFDLKLFERWIMYDEKRYAGITNSDFKLKIEKKFASMIDDIADNKLKYAFNSFREEMPASSRTEIAKLSVAFVKMQVNPRDYFFSLHLINQIDAQNIYFQRWLCYAFVLINRGEFTRTELIDFLREFKSEAELVKVLSDFRTPYLIEYADKILLTLASYSTVKDEVYTAWEVSNKSPEYIFKHVLEKKIGVDAEFIACLGYIELCRVKHKEWIFNELDLYLTLRENEVNSVEAVVNTFHQLLIKNDPETSAVVKQSRLDPQFVFDLWCHVPPNFDDEFLDLWTQYYTTFRKKYNEASDFLDYNLEMWLIIMRSKPKLRSILETLQEDLVVKKFADIALEGLNFLDRADQWLSDGKSPEEVWTIMSPDVQVDSENKMFRRWIRYVNKCMGKGYTIEQWNDFVFEKSKKKEIEVVTLLRSLLNYEETGVAAKQLLWEMASNPTVSSKVFDLWKDLGEDPYEFFELLDLRQICFKTFARWLEYLEVKRPLTNFEEEFNAMCMKISDRRQLSQPVLRILLKKIQSPPKVKAFAEDLLRVSRSD</sequence>
<keyword evidence="3" id="KW-1185">Reference proteome</keyword>
<dbReference type="Proteomes" id="UP000054928">
    <property type="component" value="Unassembled WGS sequence"/>
</dbReference>
<feature type="transmembrane region" description="Helical" evidence="1">
    <location>
        <begin position="7"/>
        <end position="27"/>
    </location>
</feature>
<protein>
    <submittedName>
        <fullName evidence="2">Uncharacterized protein</fullName>
    </submittedName>
</protein>